<evidence type="ECO:0000259" key="13">
    <source>
        <dbReference type="PROSITE" id="PS50835"/>
    </source>
</evidence>
<evidence type="ECO:0000256" key="8">
    <source>
        <dbReference type="ARBA" id="ARBA00023136"/>
    </source>
</evidence>
<keyword evidence="10" id="KW-0325">Glycoprotein</keyword>
<dbReference type="InterPro" id="IPR050160">
    <property type="entry name" value="MHC/Immunoglobulin"/>
</dbReference>
<dbReference type="SMART" id="SM00920">
    <property type="entry name" value="MHC_II_alpha"/>
    <property type="match status" value="1"/>
</dbReference>
<keyword evidence="8 12" id="KW-0472">Membrane</keyword>
<dbReference type="InterPro" id="IPR013783">
    <property type="entry name" value="Ig-like_fold"/>
</dbReference>
<dbReference type="InterPro" id="IPR003006">
    <property type="entry name" value="Ig/MHC_CS"/>
</dbReference>
<evidence type="ECO:0000256" key="2">
    <source>
        <dbReference type="ARBA" id="ARBA00007394"/>
    </source>
</evidence>
<dbReference type="KEGG" id="emc:129327021"/>
<dbReference type="CDD" id="cd05767">
    <property type="entry name" value="IgC1_MHC_II_alpha"/>
    <property type="match status" value="1"/>
</dbReference>
<dbReference type="Gene3D" id="2.60.40.10">
    <property type="entry name" value="Immunoglobulins"/>
    <property type="match status" value="1"/>
</dbReference>
<comment type="similarity">
    <text evidence="2">Belongs to the MHC class II family.</text>
</comment>
<dbReference type="InterPro" id="IPR003597">
    <property type="entry name" value="Ig_C1-set"/>
</dbReference>
<keyword evidence="14" id="KW-1185">Reference proteome</keyword>
<evidence type="ECO:0000256" key="4">
    <source>
        <dbReference type="ARBA" id="ARBA00022729"/>
    </source>
</evidence>
<feature type="domain" description="Ig-like" evidence="13">
    <location>
        <begin position="144"/>
        <end position="232"/>
    </location>
</feature>
<sequence length="286" mass="32099">MPSGLGRKRSEGAERVLAPSLRCPRSGPCEWRAAPQQGLSPPAHAPLLSLLPRAAEDVLSQVEFVLRGRSSEQGPGEYLFEFNSNNEIFHVDLEKKETVWRLPQFQEFTGFQAEGALANIATDRHNLDILMSRSNYTPAQNVPPKVMVYSEKPVELGEPNVLICLADEFSPPVVKLTWLKNGQKVEEHVQESVFYPSRDNTFCRFSYLPFIPDAEDVYYCRVEHWGLAQPLTKEWNANMAEPLPKTGRKVVCGLGLAVGIVGIIVGTVLIIKSRQMDEANLRRRPM</sequence>
<keyword evidence="6 12" id="KW-1133">Transmembrane helix</keyword>
<dbReference type="SUPFAM" id="SSF54452">
    <property type="entry name" value="MHC antigen-recognition domain"/>
    <property type="match status" value="1"/>
</dbReference>
<evidence type="ECO:0000256" key="9">
    <source>
        <dbReference type="ARBA" id="ARBA00023157"/>
    </source>
</evidence>
<dbReference type="GO" id="GO:0002504">
    <property type="term" value="P:antigen processing and presentation of peptide or polysaccharide antigen via MHC class II"/>
    <property type="evidence" value="ECO:0007669"/>
    <property type="project" value="UniProtKB-KW"/>
</dbReference>
<dbReference type="Gene3D" id="3.10.320.10">
    <property type="entry name" value="Class II Histocompatibility Antigen, M Beta Chain, Chain B, domain 1"/>
    <property type="match status" value="1"/>
</dbReference>
<keyword evidence="3 12" id="KW-0812">Transmembrane</keyword>
<evidence type="ECO:0000256" key="7">
    <source>
        <dbReference type="ARBA" id="ARBA00023130"/>
    </source>
</evidence>
<evidence type="ECO:0000256" key="10">
    <source>
        <dbReference type="ARBA" id="ARBA00023180"/>
    </source>
</evidence>
<keyword evidence="9" id="KW-1015">Disulfide bond</keyword>
<evidence type="ECO:0000313" key="15">
    <source>
        <dbReference type="RefSeq" id="XP_054831378.1"/>
    </source>
</evidence>
<dbReference type="PANTHER" id="PTHR19944:SF86">
    <property type="entry name" value="HLA CLASS II HISTOCOMPATIBILITY ANTIGEN, DR ALPHA CHAIN"/>
    <property type="match status" value="1"/>
</dbReference>
<evidence type="ECO:0000256" key="5">
    <source>
        <dbReference type="ARBA" id="ARBA00022859"/>
    </source>
</evidence>
<name>A0AA97KVB6_EUBMA</name>
<dbReference type="InterPro" id="IPR014745">
    <property type="entry name" value="MHC_II_a/b_N"/>
</dbReference>
<reference evidence="15" key="1">
    <citation type="submission" date="2025-08" db="UniProtKB">
        <authorList>
            <consortium name="RefSeq"/>
        </authorList>
    </citation>
    <scope>IDENTIFICATION</scope>
    <source>
        <tissue evidence="15">Blood</tissue>
    </source>
</reference>
<protein>
    <submittedName>
        <fullName evidence="15">HLA class II histocompatibility antigen, DR alpha chain-like</fullName>
    </submittedName>
</protein>
<dbReference type="SUPFAM" id="SSF48726">
    <property type="entry name" value="Immunoglobulin"/>
    <property type="match status" value="1"/>
</dbReference>
<keyword evidence="5" id="KW-0391">Immunity</keyword>
<keyword evidence="7" id="KW-1064">Adaptive immunity</keyword>
<evidence type="ECO:0000256" key="12">
    <source>
        <dbReference type="SAM" id="Phobius"/>
    </source>
</evidence>
<keyword evidence="11" id="KW-0491">MHC II</keyword>
<dbReference type="GeneID" id="129327021"/>
<dbReference type="AlphaFoldDB" id="A0AA97KVB6"/>
<dbReference type="PROSITE" id="PS00290">
    <property type="entry name" value="IG_MHC"/>
    <property type="match status" value="1"/>
</dbReference>
<organism evidence="14 15">
    <name type="scientific">Eublepharis macularius</name>
    <name type="common">Leopard gecko</name>
    <name type="synonym">Cyrtodactylus macularius</name>
    <dbReference type="NCBI Taxonomy" id="481883"/>
    <lineage>
        <taxon>Eukaryota</taxon>
        <taxon>Metazoa</taxon>
        <taxon>Chordata</taxon>
        <taxon>Craniata</taxon>
        <taxon>Vertebrata</taxon>
        <taxon>Euteleostomi</taxon>
        <taxon>Lepidosauria</taxon>
        <taxon>Squamata</taxon>
        <taxon>Bifurcata</taxon>
        <taxon>Gekkota</taxon>
        <taxon>Eublepharidae</taxon>
        <taxon>Eublepharinae</taxon>
        <taxon>Eublepharis</taxon>
    </lineage>
</organism>
<dbReference type="InterPro" id="IPR001003">
    <property type="entry name" value="MHC_II_a_N"/>
</dbReference>
<dbReference type="PANTHER" id="PTHR19944">
    <property type="entry name" value="MHC CLASS II-RELATED"/>
    <property type="match status" value="1"/>
</dbReference>
<evidence type="ECO:0000256" key="6">
    <source>
        <dbReference type="ARBA" id="ARBA00022989"/>
    </source>
</evidence>
<keyword evidence="4" id="KW-0732">Signal</keyword>
<gene>
    <name evidence="15" type="primary">LOC129327021</name>
</gene>
<accession>A0AA97KVB6</accession>
<evidence type="ECO:0000313" key="14">
    <source>
        <dbReference type="Proteomes" id="UP001190640"/>
    </source>
</evidence>
<evidence type="ECO:0000256" key="1">
    <source>
        <dbReference type="ARBA" id="ARBA00004479"/>
    </source>
</evidence>
<proteinExistence type="inferred from homology"/>
<dbReference type="Pfam" id="PF07654">
    <property type="entry name" value="C1-set"/>
    <property type="match status" value="1"/>
</dbReference>
<comment type="subcellular location">
    <subcellularLocation>
        <location evidence="1">Membrane</location>
        <topology evidence="1">Single-pass type I membrane protein</topology>
    </subcellularLocation>
</comment>
<dbReference type="Proteomes" id="UP001190640">
    <property type="component" value="Chromosome 4"/>
</dbReference>
<evidence type="ECO:0000256" key="3">
    <source>
        <dbReference type="ARBA" id="ARBA00022692"/>
    </source>
</evidence>
<dbReference type="SMART" id="SM00407">
    <property type="entry name" value="IGc1"/>
    <property type="match status" value="1"/>
</dbReference>
<feature type="transmembrane region" description="Helical" evidence="12">
    <location>
        <begin position="250"/>
        <end position="271"/>
    </location>
</feature>
<dbReference type="GO" id="GO:0002250">
    <property type="term" value="P:adaptive immune response"/>
    <property type="evidence" value="ECO:0007669"/>
    <property type="project" value="UniProtKB-KW"/>
</dbReference>
<dbReference type="InterPro" id="IPR036179">
    <property type="entry name" value="Ig-like_dom_sf"/>
</dbReference>
<dbReference type="InterPro" id="IPR007110">
    <property type="entry name" value="Ig-like_dom"/>
</dbReference>
<dbReference type="RefSeq" id="XP_054831378.1">
    <property type="nucleotide sequence ID" value="XM_054975403.1"/>
</dbReference>
<dbReference type="Pfam" id="PF00993">
    <property type="entry name" value="MHC_II_alpha"/>
    <property type="match status" value="1"/>
</dbReference>
<dbReference type="InterPro" id="IPR011162">
    <property type="entry name" value="MHC_I/II-like_Ag-recog"/>
</dbReference>
<dbReference type="PROSITE" id="PS50835">
    <property type="entry name" value="IG_LIKE"/>
    <property type="match status" value="1"/>
</dbReference>
<evidence type="ECO:0000256" key="11">
    <source>
        <dbReference type="ARBA" id="ARBA00023182"/>
    </source>
</evidence>
<dbReference type="GO" id="GO:0042613">
    <property type="term" value="C:MHC class II protein complex"/>
    <property type="evidence" value="ECO:0007669"/>
    <property type="project" value="UniProtKB-KW"/>
</dbReference>